<keyword evidence="2 5" id="KW-0812">Transmembrane</keyword>
<feature type="transmembrane region" description="Helical" evidence="5">
    <location>
        <begin position="60"/>
        <end position="80"/>
    </location>
</feature>
<reference evidence="6" key="2">
    <citation type="submission" date="2020-09" db="EMBL/GenBank/DDBJ databases">
        <authorList>
            <person name="Sun Q."/>
            <person name="Zhou Y."/>
        </authorList>
    </citation>
    <scope>NUCLEOTIDE SEQUENCE</scope>
    <source>
        <strain evidence="6">CGMCC 1.15725</strain>
    </source>
</reference>
<name>A0A8J3E3Q3_9PROT</name>
<feature type="transmembrane region" description="Helical" evidence="5">
    <location>
        <begin position="33"/>
        <end position="54"/>
    </location>
</feature>
<dbReference type="Proteomes" id="UP000646365">
    <property type="component" value="Unassembled WGS sequence"/>
</dbReference>
<dbReference type="InterPro" id="IPR004254">
    <property type="entry name" value="AdipoR/HlyIII-related"/>
</dbReference>
<keyword evidence="3 5" id="KW-1133">Transmembrane helix</keyword>
<dbReference type="GO" id="GO:0016020">
    <property type="term" value="C:membrane"/>
    <property type="evidence" value="ECO:0007669"/>
    <property type="project" value="UniProtKB-SubCell"/>
</dbReference>
<keyword evidence="4 5" id="KW-0472">Membrane</keyword>
<dbReference type="AlphaFoldDB" id="A0A8J3E3Q3"/>
<keyword evidence="6" id="KW-0238">DNA-binding</keyword>
<evidence type="ECO:0000313" key="7">
    <source>
        <dbReference type="Proteomes" id="UP000646365"/>
    </source>
</evidence>
<evidence type="ECO:0000256" key="3">
    <source>
        <dbReference type="ARBA" id="ARBA00022989"/>
    </source>
</evidence>
<feature type="transmembrane region" description="Helical" evidence="5">
    <location>
        <begin position="92"/>
        <end position="109"/>
    </location>
</feature>
<proteinExistence type="predicted"/>
<comment type="subcellular location">
    <subcellularLocation>
        <location evidence="1">Membrane</location>
        <topology evidence="1">Multi-pass membrane protein</topology>
    </subcellularLocation>
</comment>
<evidence type="ECO:0000256" key="5">
    <source>
        <dbReference type="SAM" id="Phobius"/>
    </source>
</evidence>
<evidence type="ECO:0000256" key="2">
    <source>
        <dbReference type="ARBA" id="ARBA00022692"/>
    </source>
</evidence>
<dbReference type="RefSeq" id="WP_189043662.1">
    <property type="nucleotide sequence ID" value="NZ_BMJQ01000003.1"/>
</dbReference>
<feature type="transmembrane region" description="Helical" evidence="5">
    <location>
        <begin position="149"/>
        <end position="170"/>
    </location>
</feature>
<sequence>MAQRWPEGQIESPVGGHGGDGRGVGGHILLDRLVLTATAGFALVAFGLLIWRVTGTTPRAAVAGIVYGLTLAASSVVSLVYNTLFTANKASLWRFADHICIFLMIAGTYTPLSLMAPEDGVGFLLVPIWLMAAVGICLKLWLRLRHERWFILFYLAMGWMVLLGLDRLVATLTPTVLVLVTGGGLAFSAGVISYALSARWRWGGPVWHTAVLIGLATHFVAIFSFVLPVG</sequence>
<evidence type="ECO:0000256" key="1">
    <source>
        <dbReference type="ARBA" id="ARBA00004141"/>
    </source>
</evidence>
<evidence type="ECO:0000256" key="4">
    <source>
        <dbReference type="ARBA" id="ARBA00023136"/>
    </source>
</evidence>
<feature type="transmembrane region" description="Helical" evidence="5">
    <location>
        <begin position="121"/>
        <end position="142"/>
    </location>
</feature>
<comment type="caution">
    <text evidence="6">The sequence shown here is derived from an EMBL/GenBank/DDBJ whole genome shotgun (WGS) entry which is preliminary data.</text>
</comment>
<reference evidence="6" key="1">
    <citation type="journal article" date="2014" name="Int. J. Syst. Evol. Microbiol.">
        <title>Complete genome sequence of Corynebacterium casei LMG S-19264T (=DSM 44701T), isolated from a smear-ripened cheese.</title>
        <authorList>
            <consortium name="US DOE Joint Genome Institute (JGI-PGF)"/>
            <person name="Walter F."/>
            <person name="Albersmeier A."/>
            <person name="Kalinowski J."/>
            <person name="Ruckert C."/>
        </authorList>
    </citation>
    <scope>NUCLEOTIDE SEQUENCE</scope>
    <source>
        <strain evidence="6">CGMCC 1.15725</strain>
    </source>
</reference>
<evidence type="ECO:0000313" key="6">
    <source>
        <dbReference type="EMBL" id="GGF08429.1"/>
    </source>
</evidence>
<dbReference type="EMBL" id="BMJQ01000003">
    <property type="protein sequence ID" value="GGF08429.1"/>
    <property type="molecule type" value="Genomic_DNA"/>
</dbReference>
<keyword evidence="7" id="KW-1185">Reference proteome</keyword>
<protein>
    <submittedName>
        <fullName evidence="6">DNA-binding protein</fullName>
    </submittedName>
</protein>
<dbReference type="GO" id="GO:0003677">
    <property type="term" value="F:DNA binding"/>
    <property type="evidence" value="ECO:0007669"/>
    <property type="project" value="UniProtKB-KW"/>
</dbReference>
<feature type="transmembrane region" description="Helical" evidence="5">
    <location>
        <begin position="209"/>
        <end position="227"/>
    </location>
</feature>
<accession>A0A8J3E3Q3</accession>
<dbReference type="Pfam" id="PF03006">
    <property type="entry name" value="HlyIII"/>
    <property type="match status" value="1"/>
</dbReference>
<feature type="transmembrane region" description="Helical" evidence="5">
    <location>
        <begin position="176"/>
        <end position="197"/>
    </location>
</feature>
<gene>
    <name evidence="6" type="ORF">GCM10011611_12310</name>
</gene>
<organism evidence="6 7">
    <name type="scientific">Aliidongia dinghuensis</name>
    <dbReference type="NCBI Taxonomy" id="1867774"/>
    <lineage>
        <taxon>Bacteria</taxon>
        <taxon>Pseudomonadati</taxon>
        <taxon>Pseudomonadota</taxon>
        <taxon>Alphaproteobacteria</taxon>
        <taxon>Rhodospirillales</taxon>
        <taxon>Dongiaceae</taxon>
        <taxon>Aliidongia</taxon>
    </lineage>
</organism>